<gene>
    <name evidence="1" type="ORF">JAAARDRAFT_30929</name>
</gene>
<dbReference type="Proteomes" id="UP000027265">
    <property type="component" value="Unassembled WGS sequence"/>
</dbReference>
<proteinExistence type="predicted"/>
<dbReference type="AlphaFoldDB" id="A0A067Q361"/>
<protein>
    <recommendedName>
        <fullName evidence="3">G domain-containing protein</fullName>
    </recommendedName>
</protein>
<keyword evidence="2" id="KW-1185">Reference proteome</keyword>
<sequence>MDNRTRRLRQKYSQFRVLVMGKANAGKTTILQKVCNTTDQPKIYNSKGEEIDLSAVAPSRERGVHNIENEMIFDANPRYIFHDSRGFECGSTEEFKIVQDFIEQRGMATASWRQLHAIWYCLPTDNASRLLTGAEARFFQECDPGAVPVIAIYTKFDDFVLQTQQFFMSQGDEEENAFEKASLLASNRFTKEYAKVFNETRFPPSIDVQLQGKNYMDRPDTNCNKLLEKTADALADDALRQLFVCIQNNNLDLCGKWGVKRACELVYKEYRNQKELLCEKWVERVLSWYPWGAKYSSLLDNFCNWLQAQVYFNIATFVF</sequence>
<dbReference type="InParanoid" id="A0A067Q361"/>
<reference evidence="2" key="1">
    <citation type="journal article" date="2014" name="Proc. Natl. Acad. Sci. U.S.A.">
        <title>Extensive sampling of basidiomycete genomes demonstrates inadequacy of the white-rot/brown-rot paradigm for wood decay fungi.</title>
        <authorList>
            <person name="Riley R."/>
            <person name="Salamov A.A."/>
            <person name="Brown D.W."/>
            <person name="Nagy L.G."/>
            <person name="Floudas D."/>
            <person name="Held B.W."/>
            <person name="Levasseur A."/>
            <person name="Lombard V."/>
            <person name="Morin E."/>
            <person name="Otillar R."/>
            <person name="Lindquist E.A."/>
            <person name="Sun H."/>
            <person name="LaButti K.M."/>
            <person name="Schmutz J."/>
            <person name="Jabbour D."/>
            <person name="Luo H."/>
            <person name="Baker S.E."/>
            <person name="Pisabarro A.G."/>
            <person name="Walton J.D."/>
            <person name="Blanchette R.A."/>
            <person name="Henrissat B."/>
            <person name="Martin F."/>
            <person name="Cullen D."/>
            <person name="Hibbett D.S."/>
            <person name="Grigoriev I.V."/>
        </authorList>
    </citation>
    <scope>NUCLEOTIDE SEQUENCE [LARGE SCALE GENOMIC DNA]</scope>
    <source>
        <strain evidence="2">MUCL 33604</strain>
    </source>
</reference>
<dbReference type="OrthoDB" id="59699at2759"/>
<evidence type="ECO:0008006" key="3">
    <source>
        <dbReference type="Google" id="ProtNLM"/>
    </source>
</evidence>
<evidence type="ECO:0000313" key="2">
    <source>
        <dbReference type="Proteomes" id="UP000027265"/>
    </source>
</evidence>
<evidence type="ECO:0000313" key="1">
    <source>
        <dbReference type="EMBL" id="KDQ61488.1"/>
    </source>
</evidence>
<dbReference type="EMBL" id="KL197712">
    <property type="protein sequence ID" value="KDQ61488.1"/>
    <property type="molecule type" value="Genomic_DNA"/>
</dbReference>
<dbReference type="SUPFAM" id="SSF52540">
    <property type="entry name" value="P-loop containing nucleoside triphosphate hydrolases"/>
    <property type="match status" value="1"/>
</dbReference>
<dbReference type="Gene3D" id="3.40.50.300">
    <property type="entry name" value="P-loop containing nucleotide triphosphate hydrolases"/>
    <property type="match status" value="1"/>
</dbReference>
<dbReference type="HOGENOM" id="CLU_023805_1_0_1"/>
<dbReference type="InterPro" id="IPR027417">
    <property type="entry name" value="P-loop_NTPase"/>
</dbReference>
<name>A0A067Q361_9AGAM</name>
<organism evidence="1 2">
    <name type="scientific">Jaapia argillacea MUCL 33604</name>
    <dbReference type="NCBI Taxonomy" id="933084"/>
    <lineage>
        <taxon>Eukaryota</taxon>
        <taxon>Fungi</taxon>
        <taxon>Dikarya</taxon>
        <taxon>Basidiomycota</taxon>
        <taxon>Agaricomycotina</taxon>
        <taxon>Agaricomycetes</taxon>
        <taxon>Agaricomycetidae</taxon>
        <taxon>Jaapiales</taxon>
        <taxon>Jaapiaceae</taxon>
        <taxon>Jaapia</taxon>
    </lineage>
</organism>
<accession>A0A067Q361</accession>